<evidence type="ECO:0000256" key="9">
    <source>
        <dbReference type="SAM" id="Phobius"/>
    </source>
</evidence>
<organism evidence="10 11">
    <name type="scientific">Pneumocystis wakefieldiae</name>
    <dbReference type="NCBI Taxonomy" id="38082"/>
    <lineage>
        <taxon>Eukaryota</taxon>
        <taxon>Fungi</taxon>
        <taxon>Dikarya</taxon>
        <taxon>Ascomycota</taxon>
        <taxon>Taphrinomycotina</taxon>
        <taxon>Pneumocystomycetes</taxon>
        <taxon>Pneumocystaceae</taxon>
        <taxon>Pneumocystis</taxon>
    </lineage>
</organism>
<dbReference type="Gene3D" id="2.130.10.10">
    <property type="entry name" value="YVTN repeat-like/Quinoprotein amine dehydrogenase"/>
    <property type="match status" value="1"/>
</dbReference>
<dbReference type="GO" id="GO:0017183">
    <property type="term" value="P:protein histidyl modification to diphthamide"/>
    <property type="evidence" value="ECO:0007669"/>
    <property type="project" value="TreeGrafter"/>
</dbReference>
<keyword evidence="9" id="KW-0472">Membrane</keyword>
<keyword evidence="9" id="KW-1133">Transmembrane helix</keyword>
<dbReference type="EMBL" id="CP054533">
    <property type="protein sequence ID" value="QSL64353.1"/>
    <property type="molecule type" value="Genomic_DNA"/>
</dbReference>
<dbReference type="GO" id="GO:0005737">
    <property type="term" value="C:cytoplasm"/>
    <property type="evidence" value="ECO:0007669"/>
    <property type="project" value="TreeGrafter"/>
</dbReference>
<evidence type="ECO:0000256" key="7">
    <source>
        <dbReference type="ARBA" id="ARBA00047551"/>
    </source>
</evidence>
<evidence type="ECO:0000256" key="8">
    <source>
        <dbReference type="PROSITE-ProRule" id="PRU00221"/>
    </source>
</evidence>
<evidence type="ECO:0000256" key="3">
    <source>
        <dbReference type="ARBA" id="ARBA00022737"/>
    </source>
</evidence>
<dbReference type="InterPro" id="IPR015943">
    <property type="entry name" value="WD40/YVTN_repeat-like_dom_sf"/>
</dbReference>
<dbReference type="SMART" id="SM00320">
    <property type="entry name" value="WD40"/>
    <property type="match status" value="3"/>
</dbReference>
<keyword evidence="4" id="KW-0378">Hydrolase</keyword>
<reference evidence="10" key="1">
    <citation type="submission" date="2020-06" db="EMBL/GenBank/DDBJ databases">
        <title>Genomes of multiple members of Pneumocystis genus reveal paths to human pathogen Pneumocystis jirovecii.</title>
        <authorList>
            <person name="Cisse O.H."/>
            <person name="Ma L."/>
            <person name="Dekker J."/>
            <person name="Khil P."/>
            <person name="Jo J."/>
            <person name="Brenchley J."/>
            <person name="Blair R."/>
            <person name="Pahar B."/>
            <person name="Chabe M."/>
            <person name="Van Rompay K.A."/>
            <person name="Keesler R."/>
            <person name="Sukura A."/>
            <person name="Hirsch V."/>
            <person name="Kutty G."/>
            <person name="Liu Y."/>
            <person name="Peng L."/>
            <person name="Chen J."/>
            <person name="Song J."/>
            <person name="Weissenbacher-Lang C."/>
            <person name="Xu J."/>
            <person name="Upham N.S."/>
            <person name="Stajich J.E."/>
            <person name="Cuomo C.A."/>
            <person name="Cushion M.T."/>
            <person name="Kovacs J.A."/>
        </authorList>
    </citation>
    <scope>NUCLEOTIDE SEQUENCE</scope>
    <source>
        <strain evidence="10">2A</strain>
    </source>
</reference>
<keyword evidence="3" id="KW-0677">Repeat</keyword>
<dbReference type="EC" id="3.1.1.97" evidence="6"/>
<feature type="transmembrane region" description="Helical" evidence="9">
    <location>
        <begin position="12"/>
        <end position="35"/>
    </location>
</feature>
<evidence type="ECO:0000313" key="11">
    <source>
        <dbReference type="Proteomes" id="UP000663699"/>
    </source>
</evidence>
<dbReference type="InterPro" id="IPR036322">
    <property type="entry name" value="WD40_repeat_dom_sf"/>
</dbReference>
<evidence type="ECO:0000256" key="6">
    <source>
        <dbReference type="ARBA" id="ARBA00039131"/>
    </source>
</evidence>
<dbReference type="PANTHER" id="PTHR46042:SF1">
    <property type="entry name" value="DIPHTHINE METHYLTRANSFERASE"/>
    <property type="match status" value="1"/>
</dbReference>
<dbReference type="InterPro" id="IPR052415">
    <property type="entry name" value="Diphthine_MTase"/>
</dbReference>
<dbReference type="Pfam" id="PF00400">
    <property type="entry name" value="WD40"/>
    <property type="match status" value="1"/>
</dbReference>
<gene>
    <name evidence="10" type="ORF">MERGE_001653</name>
</gene>
<dbReference type="PROSITE" id="PS50082">
    <property type="entry name" value="WD_REPEATS_2"/>
    <property type="match status" value="1"/>
</dbReference>
<dbReference type="SUPFAM" id="SSF50978">
    <property type="entry name" value="WD40 repeat-like"/>
    <property type="match status" value="1"/>
</dbReference>
<dbReference type="InterPro" id="IPR001680">
    <property type="entry name" value="WD40_rpt"/>
</dbReference>
<dbReference type="PANTHER" id="PTHR46042">
    <property type="entry name" value="DIPHTHINE METHYLTRANSFERASE"/>
    <property type="match status" value="1"/>
</dbReference>
<keyword evidence="11" id="KW-1185">Reference proteome</keyword>
<keyword evidence="9" id="KW-0812">Transmembrane</keyword>
<protein>
    <recommendedName>
        <fullName evidence="6">methylated diphthine methylhydrolase</fullName>
        <ecNumber evidence="6">3.1.1.97</ecNumber>
    </recommendedName>
</protein>
<evidence type="ECO:0000313" key="10">
    <source>
        <dbReference type="EMBL" id="QSL64353.1"/>
    </source>
</evidence>
<comment type="pathway">
    <text evidence="1">Protein modification; peptidyl-diphthamide biosynthesis.</text>
</comment>
<comment type="similarity">
    <text evidence="5">Belongs to the DPH7 family.</text>
</comment>
<evidence type="ECO:0000256" key="4">
    <source>
        <dbReference type="ARBA" id="ARBA00022801"/>
    </source>
</evidence>
<name>A0A899FUL7_9ASCO</name>
<dbReference type="GO" id="GO:0061685">
    <property type="term" value="F:diphthine methylesterase activity"/>
    <property type="evidence" value="ECO:0007669"/>
    <property type="project" value="UniProtKB-EC"/>
</dbReference>
<evidence type="ECO:0000256" key="5">
    <source>
        <dbReference type="ARBA" id="ARBA00038092"/>
    </source>
</evidence>
<feature type="repeat" description="WD" evidence="8">
    <location>
        <begin position="153"/>
        <end position="188"/>
    </location>
</feature>
<dbReference type="OrthoDB" id="1930760at2759"/>
<keyword evidence="2 8" id="KW-0853">WD repeat</keyword>
<evidence type="ECO:0000256" key="2">
    <source>
        <dbReference type="ARBA" id="ARBA00022574"/>
    </source>
</evidence>
<accession>A0A899FUL7</accession>
<evidence type="ECO:0000256" key="1">
    <source>
        <dbReference type="ARBA" id="ARBA00005156"/>
    </source>
</evidence>
<proteinExistence type="inferred from homology"/>
<comment type="catalytic activity">
    <reaction evidence="7">
        <text>diphthine methyl ester-[translation elongation factor 2] + H2O = diphthine-[translation elongation factor 2] + methanol + H(+)</text>
        <dbReference type="Rhea" id="RHEA:42656"/>
        <dbReference type="Rhea" id="RHEA-COMP:10172"/>
        <dbReference type="Rhea" id="RHEA-COMP:10173"/>
        <dbReference type="ChEBI" id="CHEBI:15377"/>
        <dbReference type="ChEBI" id="CHEBI:15378"/>
        <dbReference type="ChEBI" id="CHEBI:17790"/>
        <dbReference type="ChEBI" id="CHEBI:79005"/>
        <dbReference type="ChEBI" id="CHEBI:82696"/>
        <dbReference type="EC" id="3.1.1.97"/>
    </reaction>
</comment>
<sequence>MKAGSKYTGYSPFPIDVVLFSPVYLNLFVAGSYFLEINHQRRGHLLLYEVGHSGQTVKLLQNIESAAVLDMKWIPDSMKRVLVADSAGGLSVYELLGPSNPSLRLVAYRQVFDQDTLILSVSVSNIGKSAIVSTSMGDLCVFDLNSLQIQQKWKAHGLECWTSCYNTDSSAIFSGSDDCTFKVWDIRSSIQPLFTNTKSHQAGVISFVSFEKNLITGSFDDHIRLFDSRDFSRNIWTENMNSPWRLVQNPENQFRILGCLMYDGAKLFDLDISKNDAHNVEIYKEFAEHESIVYAGDWYSEQEVVTCSFYDKKICLW</sequence>
<dbReference type="Proteomes" id="UP000663699">
    <property type="component" value="Chromosome 2"/>
</dbReference>
<dbReference type="AlphaFoldDB" id="A0A899FUL7"/>